<organism evidence="4 5">
    <name type="scientific">Candidatus Sungiibacteriota bacterium</name>
    <dbReference type="NCBI Taxonomy" id="2750080"/>
    <lineage>
        <taxon>Bacteria</taxon>
        <taxon>Candidatus Sungiibacteriota</taxon>
    </lineage>
</organism>
<dbReference type="CDD" id="cd01310">
    <property type="entry name" value="TatD_DNAse"/>
    <property type="match status" value="1"/>
</dbReference>
<feature type="binding site" evidence="3">
    <location>
        <position position="10"/>
    </location>
    <ligand>
        <name>a divalent metal cation</name>
        <dbReference type="ChEBI" id="CHEBI:60240"/>
        <label>1</label>
    </ligand>
</feature>
<dbReference type="NCBIfam" id="TIGR00010">
    <property type="entry name" value="YchF/TatD family DNA exonuclease"/>
    <property type="match status" value="1"/>
</dbReference>
<dbReference type="InterPro" id="IPR015991">
    <property type="entry name" value="TatD/YcfH-like"/>
</dbReference>
<feature type="binding site" evidence="3">
    <location>
        <position position="229"/>
    </location>
    <ligand>
        <name>a divalent metal cation</name>
        <dbReference type="ChEBI" id="CHEBI:60240"/>
        <label>1</label>
    </ligand>
</feature>
<dbReference type="PANTHER" id="PTHR46124:SF2">
    <property type="entry name" value="D-AMINOACYL-TRNA DEACYLASE"/>
    <property type="match status" value="1"/>
</dbReference>
<sequence length="280" mass="31235">MSAPRLIDTHAHVQFPVFAEDRAEVISRALDVGIWMVNIGTQESSSRDAIKLSEKYSAGVYASVGFHPGHVAPQFHDAWEKESVAEEVFDIAKLRELAQHPKVVGIGECGLDYYRLGDREQVIGSGNEIKLEQKEIFRAQIEIAKDFKKPLIIHCRDAFSDLIEILSPVTHSLLPSPGVIHFFSGTLEDAKALMNLGFYLGFGGVVTFAKAYEKIVREIPLERIVLETDAPYVAPVPYRGKRNEPLYIEATAAKIAEWKEADIAEVKRQTTQNAKDLFGI</sequence>
<evidence type="ECO:0000256" key="2">
    <source>
        <dbReference type="ARBA" id="ARBA00022801"/>
    </source>
</evidence>
<dbReference type="SUPFAM" id="SSF51556">
    <property type="entry name" value="Metallo-dependent hydrolases"/>
    <property type="match status" value="1"/>
</dbReference>
<evidence type="ECO:0000256" key="1">
    <source>
        <dbReference type="ARBA" id="ARBA00022723"/>
    </source>
</evidence>
<dbReference type="Gene3D" id="3.20.20.140">
    <property type="entry name" value="Metal-dependent hydrolases"/>
    <property type="match status" value="1"/>
</dbReference>
<dbReference type="Proteomes" id="UP000724148">
    <property type="component" value="Unassembled WGS sequence"/>
</dbReference>
<proteinExistence type="predicted"/>
<dbReference type="GO" id="GO:0004536">
    <property type="term" value="F:DNA nuclease activity"/>
    <property type="evidence" value="ECO:0007669"/>
    <property type="project" value="InterPro"/>
</dbReference>
<feature type="binding site" evidence="3">
    <location>
        <position position="181"/>
    </location>
    <ligand>
        <name>a divalent metal cation</name>
        <dbReference type="ChEBI" id="CHEBI:60240"/>
        <label>2</label>
    </ligand>
</feature>
<name>A0A931SC03_9BACT</name>
<dbReference type="PIRSF" id="PIRSF005902">
    <property type="entry name" value="DNase_TatD"/>
    <property type="match status" value="1"/>
</dbReference>
<reference evidence="4" key="1">
    <citation type="submission" date="2020-07" db="EMBL/GenBank/DDBJ databases">
        <title>Huge and variable diversity of episymbiotic CPR bacteria and DPANN archaea in groundwater ecosystems.</title>
        <authorList>
            <person name="He C.Y."/>
            <person name="Keren R."/>
            <person name="Whittaker M."/>
            <person name="Farag I.F."/>
            <person name="Doudna J."/>
            <person name="Cate J.H.D."/>
            <person name="Banfield J.F."/>
        </authorList>
    </citation>
    <scope>NUCLEOTIDE SEQUENCE</scope>
    <source>
        <strain evidence="4">NC_groundwater_193_Ag_S-0.1um_51_7</strain>
    </source>
</reference>
<evidence type="ECO:0000313" key="4">
    <source>
        <dbReference type="EMBL" id="MBI2097113.1"/>
    </source>
</evidence>
<feature type="binding site" evidence="3">
    <location>
        <position position="154"/>
    </location>
    <ligand>
        <name>a divalent metal cation</name>
        <dbReference type="ChEBI" id="CHEBI:60240"/>
        <label>2</label>
    </ligand>
</feature>
<comment type="caution">
    <text evidence="4">The sequence shown here is derived from an EMBL/GenBank/DDBJ whole genome shotgun (WGS) entry which is preliminary data.</text>
</comment>
<protein>
    <submittedName>
        <fullName evidence="4">TatD family hydrolase</fullName>
    </submittedName>
</protein>
<dbReference type="InterPro" id="IPR001130">
    <property type="entry name" value="TatD-like"/>
</dbReference>
<feature type="binding site" evidence="3">
    <location>
        <position position="108"/>
    </location>
    <ligand>
        <name>a divalent metal cation</name>
        <dbReference type="ChEBI" id="CHEBI:60240"/>
        <label>1</label>
    </ligand>
</feature>
<dbReference type="InterPro" id="IPR032466">
    <property type="entry name" value="Metal_Hydrolase"/>
</dbReference>
<dbReference type="GO" id="GO:0046872">
    <property type="term" value="F:metal ion binding"/>
    <property type="evidence" value="ECO:0007669"/>
    <property type="project" value="UniProtKB-KW"/>
</dbReference>
<dbReference type="PANTHER" id="PTHR46124">
    <property type="entry name" value="D-AMINOACYL-TRNA DEACYLASE"/>
    <property type="match status" value="1"/>
</dbReference>
<dbReference type="AlphaFoldDB" id="A0A931SC03"/>
<feature type="binding site" evidence="3">
    <location>
        <position position="12"/>
    </location>
    <ligand>
        <name>a divalent metal cation</name>
        <dbReference type="ChEBI" id="CHEBI:60240"/>
        <label>1</label>
    </ligand>
</feature>
<dbReference type="Pfam" id="PF01026">
    <property type="entry name" value="TatD_DNase"/>
    <property type="match status" value="1"/>
</dbReference>
<evidence type="ECO:0000313" key="5">
    <source>
        <dbReference type="Proteomes" id="UP000724148"/>
    </source>
</evidence>
<dbReference type="EMBL" id="JACOZA010000081">
    <property type="protein sequence ID" value="MBI2097113.1"/>
    <property type="molecule type" value="Genomic_DNA"/>
</dbReference>
<accession>A0A931SC03</accession>
<dbReference type="GO" id="GO:0016788">
    <property type="term" value="F:hydrolase activity, acting on ester bonds"/>
    <property type="evidence" value="ECO:0007669"/>
    <property type="project" value="InterPro"/>
</dbReference>
<evidence type="ECO:0000256" key="3">
    <source>
        <dbReference type="PIRSR" id="PIRSR005902-1"/>
    </source>
</evidence>
<keyword evidence="1 3" id="KW-0479">Metal-binding</keyword>
<dbReference type="FunFam" id="3.20.20.140:FF:000005">
    <property type="entry name" value="TatD family hydrolase"/>
    <property type="match status" value="1"/>
</dbReference>
<keyword evidence="2 4" id="KW-0378">Hydrolase</keyword>
<gene>
    <name evidence="4" type="ORF">HYT40_03135</name>
</gene>